<keyword evidence="10" id="KW-1185">Reference proteome</keyword>
<dbReference type="GO" id="GO:0046872">
    <property type="term" value="F:metal ion binding"/>
    <property type="evidence" value="ECO:0007669"/>
    <property type="project" value="UniProtKB-KW"/>
</dbReference>
<feature type="transmembrane region" description="Helical" evidence="7">
    <location>
        <begin position="299"/>
        <end position="320"/>
    </location>
</feature>
<evidence type="ECO:0000256" key="1">
    <source>
        <dbReference type="ARBA" id="ARBA00022670"/>
    </source>
</evidence>
<evidence type="ECO:0000256" key="6">
    <source>
        <dbReference type="RuleBase" id="RU003983"/>
    </source>
</evidence>
<protein>
    <recommendedName>
        <fullName evidence="8">Peptidase M48 domain-containing protein</fullName>
    </recommendedName>
</protein>
<keyword evidence="1 6" id="KW-0645">Protease</keyword>
<keyword evidence="7" id="KW-0472">Membrane</keyword>
<keyword evidence="7" id="KW-1133">Transmembrane helix</keyword>
<feature type="transmembrane region" description="Helical" evidence="7">
    <location>
        <begin position="6"/>
        <end position="30"/>
    </location>
</feature>
<evidence type="ECO:0000256" key="3">
    <source>
        <dbReference type="ARBA" id="ARBA00022801"/>
    </source>
</evidence>
<dbReference type="GO" id="GO:0006508">
    <property type="term" value="P:proteolysis"/>
    <property type="evidence" value="ECO:0007669"/>
    <property type="project" value="UniProtKB-KW"/>
</dbReference>
<dbReference type="OrthoDB" id="9785340at2"/>
<organism evidence="9 10">
    <name type="scientific">Austwickia chelonae NBRC 105200</name>
    <dbReference type="NCBI Taxonomy" id="1184607"/>
    <lineage>
        <taxon>Bacteria</taxon>
        <taxon>Bacillati</taxon>
        <taxon>Actinomycetota</taxon>
        <taxon>Actinomycetes</taxon>
        <taxon>Micrococcales</taxon>
        <taxon>Dermatophilaceae</taxon>
        <taxon>Austwickia</taxon>
    </lineage>
</organism>
<evidence type="ECO:0000256" key="2">
    <source>
        <dbReference type="ARBA" id="ARBA00022723"/>
    </source>
</evidence>
<comment type="similarity">
    <text evidence="6">Belongs to the peptidase M48 family.</text>
</comment>
<evidence type="ECO:0000256" key="5">
    <source>
        <dbReference type="ARBA" id="ARBA00023049"/>
    </source>
</evidence>
<name>K6VQ37_9MICO</name>
<comment type="cofactor">
    <cofactor evidence="6">
        <name>Zn(2+)</name>
        <dbReference type="ChEBI" id="CHEBI:29105"/>
    </cofactor>
    <text evidence="6">Binds 1 zinc ion per subunit.</text>
</comment>
<reference evidence="9 10" key="1">
    <citation type="submission" date="2012-08" db="EMBL/GenBank/DDBJ databases">
        <title>Whole genome shotgun sequence of Austwickia chelonae NBRC 105200.</title>
        <authorList>
            <person name="Yoshida I."/>
            <person name="Hosoyama A."/>
            <person name="Tsuchikane K."/>
            <person name="Katsumata H."/>
            <person name="Ando Y."/>
            <person name="Ohji S."/>
            <person name="Hamada M."/>
            <person name="Tamura T."/>
            <person name="Yamazoe A."/>
            <person name="Yamazaki S."/>
            <person name="Fujita N."/>
        </authorList>
    </citation>
    <scope>NUCLEOTIDE SEQUENCE [LARGE SCALE GENOMIC DNA]</scope>
    <source>
        <strain evidence="9 10">NBRC 105200</strain>
    </source>
</reference>
<evidence type="ECO:0000259" key="8">
    <source>
        <dbReference type="Pfam" id="PF01435"/>
    </source>
</evidence>
<evidence type="ECO:0000313" key="10">
    <source>
        <dbReference type="Proteomes" id="UP000008495"/>
    </source>
</evidence>
<dbReference type="AlphaFoldDB" id="K6VQ37"/>
<keyword evidence="3 6" id="KW-0378">Hydrolase</keyword>
<dbReference type="RefSeq" id="WP_006503626.1">
    <property type="nucleotide sequence ID" value="NZ_BAGZ01000017.1"/>
</dbReference>
<dbReference type="Pfam" id="PF01435">
    <property type="entry name" value="Peptidase_M48"/>
    <property type="match status" value="1"/>
</dbReference>
<dbReference type="InterPro" id="IPR052173">
    <property type="entry name" value="Beta-lactam_resp_regulator"/>
</dbReference>
<accession>K6VQ37</accession>
<comment type="caution">
    <text evidence="9">The sequence shown here is derived from an EMBL/GenBank/DDBJ whole genome shotgun (WGS) entry which is preliminary data.</text>
</comment>
<feature type="transmembrane region" description="Helical" evidence="7">
    <location>
        <begin position="102"/>
        <end position="124"/>
    </location>
</feature>
<dbReference type="GO" id="GO:0004222">
    <property type="term" value="F:metalloendopeptidase activity"/>
    <property type="evidence" value="ECO:0007669"/>
    <property type="project" value="InterPro"/>
</dbReference>
<evidence type="ECO:0000256" key="7">
    <source>
        <dbReference type="SAM" id="Phobius"/>
    </source>
</evidence>
<gene>
    <name evidence="9" type="ORF">AUCHE_17_00810</name>
</gene>
<feature type="domain" description="Peptidase M48" evidence="8">
    <location>
        <begin position="150"/>
        <end position="210"/>
    </location>
</feature>
<keyword evidence="2" id="KW-0479">Metal-binding</keyword>
<dbReference type="PANTHER" id="PTHR34978:SF3">
    <property type="entry name" value="SLR0241 PROTEIN"/>
    <property type="match status" value="1"/>
</dbReference>
<dbReference type="Gene3D" id="3.30.2010.10">
    <property type="entry name" value="Metalloproteases ('zincins'), catalytic domain"/>
    <property type="match status" value="1"/>
</dbReference>
<dbReference type="CDD" id="cd07326">
    <property type="entry name" value="M56_BlaR1_MecR1_like"/>
    <property type="match status" value="1"/>
</dbReference>
<dbReference type="Proteomes" id="UP000008495">
    <property type="component" value="Unassembled WGS sequence"/>
</dbReference>
<evidence type="ECO:0000256" key="4">
    <source>
        <dbReference type="ARBA" id="ARBA00022833"/>
    </source>
</evidence>
<evidence type="ECO:0000313" key="9">
    <source>
        <dbReference type="EMBL" id="GAB78869.1"/>
    </source>
</evidence>
<dbReference type="STRING" id="100225.SAMN05421595_0080"/>
<dbReference type="eggNOG" id="COG0501">
    <property type="taxonomic scope" value="Bacteria"/>
</dbReference>
<dbReference type="EMBL" id="BAGZ01000017">
    <property type="protein sequence ID" value="GAB78869.1"/>
    <property type="molecule type" value="Genomic_DNA"/>
</dbReference>
<keyword evidence="7" id="KW-0812">Transmembrane</keyword>
<proteinExistence type="inferred from homology"/>
<sequence length="329" mass="33710">MTVDSGPALALATTITLGLLISAVGAPLLLRRAAPALMHRPRTAAHLLTAGMTLWTLATIVLGPLYAWALAGPRLLGHTPESCGRCSTGPVDGPFVTETPTAAIALLVGSALAGSALVLSMARAGRRRSRATRRTSARLRARGTAIRLHGHDVVMVDDQRPFAVALPGRHGGIVLSTGARGVLDQRELAAVLAHEAAHLTQWHHLIGGFAALLARPLRAVPLIAAAADAIPHYLEIAADDEAKASVGTPALAAALLRLGEPVALPVPEVGEVHALHAAGPQRIRHLVCPDDPVPAARPAVLLTAGVIALAFAGAAAPMPYVGMAVLGCA</sequence>
<dbReference type="InterPro" id="IPR001915">
    <property type="entry name" value="Peptidase_M48"/>
</dbReference>
<dbReference type="PANTHER" id="PTHR34978">
    <property type="entry name" value="POSSIBLE SENSOR-TRANSDUCER PROTEIN BLAR"/>
    <property type="match status" value="1"/>
</dbReference>
<keyword evidence="4 6" id="KW-0862">Zinc</keyword>
<keyword evidence="5 6" id="KW-0482">Metalloprotease</keyword>
<feature type="transmembrane region" description="Helical" evidence="7">
    <location>
        <begin position="51"/>
        <end position="71"/>
    </location>
</feature>